<comment type="caution">
    <text evidence="4">The sequence shown here is derived from an EMBL/GenBank/DDBJ whole genome shotgun (WGS) entry which is preliminary data.</text>
</comment>
<dbReference type="PANTHER" id="PTHR10584:SF167">
    <property type="entry name" value="PFKB DOMAIN PROTEIN"/>
    <property type="match status" value="1"/>
</dbReference>
<evidence type="ECO:0000256" key="1">
    <source>
        <dbReference type="ARBA" id="ARBA00022679"/>
    </source>
</evidence>
<dbReference type="PANTHER" id="PTHR10584">
    <property type="entry name" value="SUGAR KINASE"/>
    <property type="match status" value="1"/>
</dbReference>
<accession>A0AAW9TKZ4</accession>
<gene>
    <name evidence="4" type="ORF">GHK53_07545</name>
</gene>
<dbReference type="Proteomes" id="UP000429484">
    <property type="component" value="Unassembled WGS sequence"/>
</dbReference>
<sequence>MGGTSKAIAVIGNVQADLVLRPVAALPPPGEERFVDQVSFRPGGSGGVTGMVLAAAGARVRLFGTLGNDAIGSVVRSILAETGVETSDIRATDLPTSITVSLEAPERDRAFLTSRGHMDSFSKDDLPDEALAAPITLLTGFFTTPALQADVPAIAARAHDNGSTVLLDPGSDQFGWSDPVRDSLFSILNECDCFLPNEAELLALTGARDVIDAVARLRRRFSGALVVKLGTKGCLVSANAGSPSVDILPVPVEAADTTGAGDSFNAGFALGLSHGLDWVNSARIATSLASEILRRPASRRYLTTGDLEKLDTWTELITDTAGETAKMTSM</sequence>
<proteinExistence type="predicted"/>
<keyword evidence="1" id="KW-0808">Transferase</keyword>
<dbReference type="InterPro" id="IPR029056">
    <property type="entry name" value="Ribokinase-like"/>
</dbReference>
<dbReference type="Gene3D" id="3.40.1190.20">
    <property type="match status" value="1"/>
</dbReference>
<dbReference type="Pfam" id="PF00294">
    <property type="entry name" value="PfkB"/>
    <property type="match status" value="1"/>
</dbReference>
<dbReference type="RefSeq" id="WP_153349496.1">
    <property type="nucleotide sequence ID" value="NZ_WISR01000078.1"/>
</dbReference>
<evidence type="ECO:0000313" key="4">
    <source>
        <dbReference type="EMBL" id="MQW32672.1"/>
    </source>
</evidence>
<feature type="domain" description="Carbohydrate kinase PfkB" evidence="3">
    <location>
        <begin position="7"/>
        <end position="298"/>
    </location>
</feature>
<dbReference type="InterPro" id="IPR011611">
    <property type="entry name" value="PfkB_dom"/>
</dbReference>
<protein>
    <submittedName>
        <fullName evidence="4">Carbohydrate kinase family protein</fullName>
    </submittedName>
</protein>
<keyword evidence="2 4" id="KW-0418">Kinase</keyword>
<dbReference type="PROSITE" id="PS00584">
    <property type="entry name" value="PFKB_KINASES_2"/>
    <property type="match status" value="1"/>
</dbReference>
<evidence type="ECO:0000259" key="3">
    <source>
        <dbReference type="Pfam" id="PF00294"/>
    </source>
</evidence>
<name>A0AAW9TKZ4_RHIML</name>
<dbReference type="SUPFAM" id="SSF53613">
    <property type="entry name" value="Ribokinase-like"/>
    <property type="match status" value="1"/>
</dbReference>
<reference evidence="4 5" key="1">
    <citation type="journal article" date="2013" name="Genome Biol.">
        <title>Comparative genomics of the core and accessory genomes of 48 Sinorhizobium strains comprising five genospecies.</title>
        <authorList>
            <person name="Sugawara M."/>
            <person name="Epstein B."/>
            <person name="Badgley B.D."/>
            <person name="Unno T."/>
            <person name="Xu L."/>
            <person name="Reese J."/>
            <person name="Gyaneshwar P."/>
            <person name="Denny R."/>
            <person name="Mudge J."/>
            <person name="Bharti A.K."/>
            <person name="Farmer A.D."/>
            <person name="May G.D."/>
            <person name="Woodward J.E."/>
            <person name="Medigue C."/>
            <person name="Vallenet D."/>
            <person name="Lajus A."/>
            <person name="Rouy Z."/>
            <person name="Martinez-Vaz B."/>
            <person name="Tiffin P."/>
            <person name="Young N.D."/>
            <person name="Sadowsky M.J."/>
        </authorList>
    </citation>
    <scope>NUCLEOTIDE SEQUENCE [LARGE SCALE GENOMIC DNA]</scope>
    <source>
        <strain evidence="4 5">N6B1</strain>
    </source>
</reference>
<dbReference type="InterPro" id="IPR002173">
    <property type="entry name" value="Carboh/pur_kinase_PfkB_CS"/>
</dbReference>
<dbReference type="GO" id="GO:0016301">
    <property type="term" value="F:kinase activity"/>
    <property type="evidence" value="ECO:0007669"/>
    <property type="project" value="UniProtKB-KW"/>
</dbReference>
<evidence type="ECO:0000256" key="2">
    <source>
        <dbReference type="ARBA" id="ARBA00022777"/>
    </source>
</evidence>
<dbReference type="EMBL" id="WISR01000078">
    <property type="protein sequence ID" value="MQW32672.1"/>
    <property type="molecule type" value="Genomic_DNA"/>
</dbReference>
<dbReference type="AlphaFoldDB" id="A0AAW9TKZ4"/>
<evidence type="ECO:0000313" key="5">
    <source>
        <dbReference type="Proteomes" id="UP000429484"/>
    </source>
</evidence>
<organism evidence="4 5">
    <name type="scientific">Rhizobium meliloti</name>
    <name type="common">Ensifer meliloti</name>
    <name type="synonym">Sinorhizobium meliloti</name>
    <dbReference type="NCBI Taxonomy" id="382"/>
    <lineage>
        <taxon>Bacteria</taxon>
        <taxon>Pseudomonadati</taxon>
        <taxon>Pseudomonadota</taxon>
        <taxon>Alphaproteobacteria</taxon>
        <taxon>Hyphomicrobiales</taxon>
        <taxon>Rhizobiaceae</taxon>
        <taxon>Sinorhizobium/Ensifer group</taxon>
        <taxon>Sinorhizobium</taxon>
    </lineage>
</organism>